<accession>A0A8W8K5Y3</accession>
<keyword evidence="3" id="KW-0863">Zinc-finger</keyword>
<comment type="subcellular location">
    <subcellularLocation>
        <location evidence="1">Nucleus</location>
    </subcellularLocation>
</comment>
<dbReference type="InterPro" id="IPR028159">
    <property type="entry name" value="RPA_interact_C_dom"/>
</dbReference>
<evidence type="ECO:0000259" key="7">
    <source>
        <dbReference type="Pfam" id="PF14768"/>
    </source>
</evidence>
<protein>
    <recommendedName>
        <fullName evidence="10">RPA-interacting protein</fullName>
    </recommendedName>
</protein>
<keyword evidence="4" id="KW-0862">Zinc</keyword>
<evidence type="ECO:0000256" key="5">
    <source>
        <dbReference type="ARBA" id="ARBA00023242"/>
    </source>
</evidence>
<feature type="domain" description="RPA-interacting protein C-terminal" evidence="7">
    <location>
        <begin position="192"/>
        <end position="271"/>
    </location>
</feature>
<dbReference type="GO" id="GO:0005634">
    <property type="term" value="C:nucleus"/>
    <property type="evidence" value="ECO:0007669"/>
    <property type="project" value="UniProtKB-SubCell"/>
</dbReference>
<dbReference type="Pfam" id="PF14768">
    <property type="entry name" value="RPA_interact_C"/>
    <property type="match status" value="1"/>
</dbReference>
<feature type="domain" description="RPA-interacting protein N-terminal" evidence="6">
    <location>
        <begin position="56"/>
        <end position="91"/>
    </location>
</feature>
<dbReference type="InterPro" id="IPR028156">
    <property type="entry name" value="RIP"/>
</dbReference>
<evidence type="ECO:0000313" key="9">
    <source>
        <dbReference type="Proteomes" id="UP000005408"/>
    </source>
</evidence>
<dbReference type="GO" id="GO:0006606">
    <property type="term" value="P:protein import into nucleus"/>
    <property type="evidence" value="ECO:0007669"/>
    <property type="project" value="TreeGrafter"/>
</dbReference>
<dbReference type="Proteomes" id="UP000005408">
    <property type="component" value="Unassembled WGS sequence"/>
</dbReference>
<sequence>MFKKLFLYGFVPLKGDNSRSKSKRTKSIDDQRSCAELVSGLNGSRMSVSEKTRKDHRALYKAKTPPWKETYRKRCMSRLRESREKLQEKFRKISASINETDEFITDLMRDELQTMQKNLGSGEEKLDIEMEGFSAADFDIESVLNLFEDIQEELRHEELKMLAEFEKYEASVREEEDVLCSAIASLSAEEVICPVCQKNSLLQNKSVIFCKCGVRVDTEQDCLTLRNVKQLLDDGVKLHGKTCDTPPTFSVVSELGPQNLLMSCQSCDWMSIII</sequence>
<reference evidence="8" key="1">
    <citation type="submission" date="2022-08" db="UniProtKB">
        <authorList>
            <consortium name="EnsemblMetazoa"/>
        </authorList>
    </citation>
    <scope>IDENTIFICATION</scope>
    <source>
        <strain evidence="8">05x7-T-G4-1.051#20</strain>
    </source>
</reference>
<proteinExistence type="predicted"/>
<evidence type="ECO:0000256" key="2">
    <source>
        <dbReference type="ARBA" id="ARBA00022723"/>
    </source>
</evidence>
<evidence type="ECO:0000313" key="8">
    <source>
        <dbReference type="EnsemblMetazoa" id="G21812.3:cds"/>
    </source>
</evidence>
<keyword evidence="2" id="KW-0479">Metal-binding</keyword>
<keyword evidence="9" id="KW-1185">Reference proteome</keyword>
<evidence type="ECO:0000256" key="3">
    <source>
        <dbReference type="ARBA" id="ARBA00022771"/>
    </source>
</evidence>
<evidence type="ECO:0000256" key="1">
    <source>
        <dbReference type="ARBA" id="ARBA00004123"/>
    </source>
</evidence>
<evidence type="ECO:0000256" key="4">
    <source>
        <dbReference type="ARBA" id="ARBA00022833"/>
    </source>
</evidence>
<organism evidence="8 9">
    <name type="scientific">Magallana gigas</name>
    <name type="common">Pacific oyster</name>
    <name type="synonym">Crassostrea gigas</name>
    <dbReference type="NCBI Taxonomy" id="29159"/>
    <lineage>
        <taxon>Eukaryota</taxon>
        <taxon>Metazoa</taxon>
        <taxon>Spiralia</taxon>
        <taxon>Lophotrochozoa</taxon>
        <taxon>Mollusca</taxon>
        <taxon>Bivalvia</taxon>
        <taxon>Autobranchia</taxon>
        <taxon>Pteriomorphia</taxon>
        <taxon>Ostreida</taxon>
        <taxon>Ostreoidea</taxon>
        <taxon>Ostreidae</taxon>
        <taxon>Magallana</taxon>
    </lineage>
</organism>
<dbReference type="PANTHER" id="PTHR31742:SF1">
    <property type="entry name" value="RPA-INTERACTING PROTEIN"/>
    <property type="match status" value="1"/>
</dbReference>
<evidence type="ECO:0008006" key="10">
    <source>
        <dbReference type="Google" id="ProtNLM"/>
    </source>
</evidence>
<dbReference type="EnsemblMetazoa" id="G21812.3">
    <property type="protein sequence ID" value="G21812.3:cds"/>
    <property type="gene ID" value="G21812"/>
</dbReference>
<dbReference type="PANTHER" id="PTHR31742">
    <property type="entry name" value="RPA-INTERACTING PROTEIN RPAIN"/>
    <property type="match status" value="1"/>
</dbReference>
<dbReference type="Pfam" id="PF14766">
    <property type="entry name" value="RPA_interact_N"/>
    <property type="match status" value="1"/>
</dbReference>
<dbReference type="AlphaFoldDB" id="A0A8W8K5Y3"/>
<name>A0A8W8K5Y3_MAGGI</name>
<dbReference type="GO" id="GO:0008270">
    <property type="term" value="F:zinc ion binding"/>
    <property type="evidence" value="ECO:0007669"/>
    <property type="project" value="UniProtKB-KW"/>
</dbReference>
<dbReference type="InterPro" id="IPR028158">
    <property type="entry name" value="RPA_interact_N_dom"/>
</dbReference>
<evidence type="ECO:0000259" key="6">
    <source>
        <dbReference type="Pfam" id="PF14766"/>
    </source>
</evidence>
<keyword evidence="5" id="KW-0539">Nucleus</keyword>